<evidence type="ECO:0000256" key="8">
    <source>
        <dbReference type="SAM" id="MobiDB-lite"/>
    </source>
</evidence>
<comment type="subcellular location">
    <subcellularLocation>
        <location evidence="1">Mitochondrion</location>
    </subcellularLocation>
</comment>
<gene>
    <name evidence="10" type="ORF">EJ08DRAFT_566430</name>
</gene>
<evidence type="ECO:0000256" key="6">
    <source>
        <dbReference type="ARBA" id="ARBA00035281"/>
    </source>
</evidence>
<comment type="caution">
    <text evidence="10">The sequence shown here is derived from an EMBL/GenBank/DDBJ whole genome shotgun (WGS) entry which is preliminary data.</text>
</comment>
<dbReference type="GO" id="GO:0015934">
    <property type="term" value="C:large ribosomal subunit"/>
    <property type="evidence" value="ECO:0007669"/>
    <property type="project" value="InterPro"/>
</dbReference>
<keyword evidence="3 10" id="KW-0689">Ribosomal protein</keyword>
<feature type="region of interest" description="Disordered" evidence="8">
    <location>
        <begin position="63"/>
        <end position="83"/>
    </location>
</feature>
<sequence>MAYFRITLLRSGIGLPFKTRGVLTALGLKKRMRTVYQPITQSTAGMIMKVKELVDVEEVEERSTQKQMREARKPDPGFWVERK</sequence>
<organism evidence="10 11">
    <name type="scientific">Tothia fuscella</name>
    <dbReference type="NCBI Taxonomy" id="1048955"/>
    <lineage>
        <taxon>Eukaryota</taxon>
        <taxon>Fungi</taxon>
        <taxon>Dikarya</taxon>
        <taxon>Ascomycota</taxon>
        <taxon>Pezizomycotina</taxon>
        <taxon>Dothideomycetes</taxon>
        <taxon>Pleosporomycetidae</taxon>
        <taxon>Venturiales</taxon>
        <taxon>Cylindrosympodiaceae</taxon>
        <taxon>Tothia</taxon>
    </lineage>
</organism>
<evidence type="ECO:0000256" key="2">
    <source>
        <dbReference type="ARBA" id="ARBA00007594"/>
    </source>
</evidence>
<evidence type="ECO:0000259" key="9">
    <source>
        <dbReference type="Pfam" id="PF00327"/>
    </source>
</evidence>
<evidence type="ECO:0000313" key="11">
    <source>
        <dbReference type="Proteomes" id="UP000800235"/>
    </source>
</evidence>
<dbReference type="CDD" id="cd01658">
    <property type="entry name" value="Ribosomal_L30"/>
    <property type="match status" value="1"/>
</dbReference>
<dbReference type="OrthoDB" id="509901at2759"/>
<protein>
    <recommendedName>
        <fullName evidence="6">Large ribosomal subunit protein uL30m</fullName>
    </recommendedName>
</protein>
<evidence type="ECO:0000256" key="7">
    <source>
        <dbReference type="ARBA" id="ARBA00037226"/>
    </source>
</evidence>
<dbReference type="PANTHER" id="PTHR15892:SF2">
    <property type="entry name" value="LARGE RIBOSOMAL SUBUNIT PROTEIN UL30M"/>
    <property type="match status" value="1"/>
</dbReference>
<keyword evidence="5" id="KW-0687">Ribonucleoprotein</keyword>
<proteinExistence type="inferred from homology"/>
<evidence type="ECO:0000256" key="1">
    <source>
        <dbReference type="ARBA" id="ARBA00004173"/>
    </source>
</evidence>
<evidence type="ECO:0000313" key="10">
    <source>
        <dbReference type="EMBL" id="KAF2431971.1"/>
    </source>
</evidence>
<evidence type="ECO:0000256" key="5">
    <source>
        <dbReference type="ARBA" id="ARBA00023274"/>
    </source>
</evidence>
<feature type="non-terminal residue" evidence="10">
    <location>
        <position position="83"/>
    </location>
</feature>
<dbReference type="AlphaFoldDB" id="A0A9P4NUJ0"/>
<comment type="function">
    <text evidence="7">Component of the mitochondrial ribosome (mitoribosome), a dedicated translation machinery responsible for the synthesis of mitochondrial genome-encoded proteins, including at least some of the essential transmembrane subunits of the mitochondrial respiratory chain. The mitoribosomes are attached to the mitochondrial inner membrane and translation products are cotranslationally integrated into the membrane.</text>
</comment>
<feature type="domain" description="Large ribosomal subunit protein uL30-like ferredoxin-like fold" evidence="9">
    <location>
        <begin position="4"/>
        <end position="54"/>
    </location>
</feature>
<accession>A0A9P4NUJ0</accession>
<dbReference type="InterPro" id="IPR036919">
    <property type="entry name" value="Ribo_uL30_ferredoxin-like_sf"/>
</dbReference>
<dbReference type="GO" id="GO:0003735">
    <property type="term" value="F:structural constituent of ribosome"/>
    <property type="evidence" value="ECO:0007669"/>
    <property type="project" value="InterPro"/>
</dbReference>
<dbReference type="NCBIfam" id="TIGR01308">
    <property type="entry name" value="rpmD_bact"/>
    <property type="match status" value="1"/>
</dbReference>
<reference evidence="10" key="1">
    <citation type="journal article" date="2020" name="Stud. Mycol.">
        <title>101 Dothideomycetes genomes: a test case for predicting lifestyles and emergence of pathogens.</title>
        <authorList>
            <person name="Haridas S."/>
            <person name="Albert R."/>
            <person name="Binder M."/>
            <person name="Bloem J."/>
            <person name="Labutti K."/>
            <person name="Salamov A."/>
            <person name="Andreopoulos B."/>
            <person name="Baker S."/>
            <person name="Barry K."/>
            <person name="Bills G."/>
            <person name="Bluhm B."/>
            <person name="Cannon C."/>
            <person name="Castanera R."/>
            <person name="Culley D."/>
            <person name="Daum C."/>
            <person name="Ezra D."/>
            <person name="Gonzalez J."/>
            <person name="Henrissat B."/>
            <person name="Kuo A."/>
            <person name="Liang C."/>
            <person name="Lipzen A."/>
            <person name="Lutzoni F."/>
            <person name="Magnuson J."/>
            <person name="Mondo S."/>
            <person name="Nolan M."/>
            <person name="Ohm R."/>
            <person name="Pangilinan J."/>
            <person name="Park H.-J."/>
            <person name="Ramirez L."/>
            <person name="Alfaro M."/>
            <person name="Sun H."/>
            <person name="Tritt A."/>
            <person name="Yoshinaga Y."/>
            <person name="Zwiers L.-H."/>
            <person name="Turgeon B."/>
            <person name="Goodwin S."/>
            <person name="Spatafora J."/>
            <person name="Crous P."/>
            <person name="Grigoriev I."/>
        </authorList>
    </citation>
    <scope>NUCLEOTIDE SEQUENCE</scope>
    <source>
        <strain evidence="10">CBS 130266</strain>
    </source>
</reference>
<dbReference type="FunFam" id="3.30.1390.20:FF:000010">
    <property type="entry name" value="Large subunit ribosomal protein L30"/>
    <property type="match status" value="1"/>
</dbReference>
<dbReference type="InterPro" id="IPR016082">
    <property type="entry name" value="Ribosomal_uL30_ferredoxin-like"/>
</dbReference>
<evidence type="ECO:0000256" key="3">
    <source>
        <dbReference type="ARBA" id="ARBA00022980"/>
    </source>
</evidence>
<dbReference type="PANTHER" id="PTHR15892">
    <property type="entry name" value="MITOCHONDRIAL RIBOSOMAL PROTEIN L30"/>
    <property type="match status" value="1"/>
</dbReference>
<comment type="similarity">
    <text evidence="2">Belongs to the universal ribosomal protein uL30 family.</text>
</comment>
<dbReference type="EMBL" id="MU007028">
    <property type="protein sequence ID" value="KAF2431971.1"/>
    <property type="molecule type" value="Genomic_DNA"/>
</dbReference>
<dbReference type="GO" id="GO:0006412">
    <property type="term" value="P:translation"/>
    <property type="evidence" value="ECO:0007669"/>
    <property type="project" value="InterPro"/>
</dbReference>
<keyword evidence="11" id="KW-1185">Reference proteome</keyword>
<dbReference type="Pfam" id="PF00327">
    <property type="entry name" value="Ribosomal_L30"/>
    <property type="match status" value="1"/>
</dbReference>
<evidence type="ECO:0000256" key="4">
    <source>
        <dbReference type="ARBA" id="ARBA00023128"/>
    </source>
</evidence>
<name>A0A9P4NUJ0_9PEZI</name>
<keyword evidence="4" id="KW-0496">Mitochondrion</keyword>
<dbReference type="Gene3D" id="3.30.1390.20">
    <property type="entry name" value="Ribosomal protein L30, ferredoxin-like fold domain"/>
    <property type="match status" value="1"/>
</dbReference>
<dbReference type="InterPro" id="IPR005996">
    <property type="entry name" value="Ribosomal_uL30_bac-type"/>
</dbReference>
<dbReference type="Proteomes" id="UP000800235">
    <property type="component" value="Unassembled WGS sequence"/>
</dbReference>
<dbReference type="SUPFAM" id="SSF55129">
    <property type="entry name" value="Ribosomal protein L30p/L7e"/>
    <property type="match status" value="1"/>
</dbReference>
<dbReference type="GO" id="GO:0005739">
    <property type="term" value="C:mitochondrion"/>
    <property type="evidence" value="ECO:0007669"/>
    <property type="project" value="UniProtKB-SubCell"/>
</dbReference>